<dbReference type="SUPFAM" id="SSF69047">
    <property type="entry name" value="Hypothetical protein YjbJ"/>
    <property type="match status" value="1"/>
</dbReference>
<accession>A0A556PN63</accession>
<comment type="similarity">
    <text evidence="1">Belongs to the UPF0337 (CsbD) family.</text>
</comment>
<dbReference type="AlphaFoldDB" id="A0A556PN63"/>
<protein>
    <submittedName>
        <fullName evidence="4">CsbD family protein</fullName>
    </submittedName>
</protein>
<evidence type="ECO:0000256" key="2">
    <source>
        <dbReference type="SAM" id="MobiDB-lite"/>
    </source>
</evidence>
<dbReference type="OrthoDB" id="2941817at2"/>
<dbReference type="Gene3D" id="1.10.1470.10">
    <property type="entry name" value="YjbJ"/>
    <property type="match status" value="1"/>
</dbReference>
<evidence type="ECO:0000256" key="1">
    <source>
        <dbReference type="ARBA" id="ARBA00009129"/>
    </source>
</evidence>
<dbReference type="Proteomes" id="UP000316425">
    <property type="component" value="Unassembled WGS sequence"/>
</dbReference>
<sequence length="64" mass="7225">MSDKGFEENVKGSLDKAKGKAKEEYGEMTDDTSKEIEGKKDQVKGEAKKKYGDMKDKFSDNDEK</sequence>
<proteinExistence type="inferred from homology"/>
<gene>
    <name evidence="4" type="ORF">FPQ13_05905</name>
</gene>
<dbReference type="InterPro" id="IPR008462">
    <property type="entry name" value="CsbD"/>
</dbReference>
<reference evidence="4 5" key="1">
    <citation type="submission" date="2019-07" db="EMBL/GenBank/DDBJ databases">
        <title>Allobacillus sp. nov. SKP isolated from shrimp paste of Euphausiacea.</title>
        <authorList>
            <person name="Kanchanasin P."/>
            <person name="Tanasupawat S."/>
            <person name="Shi W."/>
            <person name="Wu L."/>
            <person name="Ma J."/>
        </authorList>
    </citation>
    <scope>NUCLEOTIDE SEQUENCE [LARGE SCALE GENOMIC DNA]</scope>
    <source>
        <strain evidence="4 5">SKP4-8</strain>
    </source>
</reference>
<comment type="caution">
    <text evidence="4">The sequence shown here is derived from an EMBL/GenBank/DDBJ whole genome shotgun (WGS) entry which is preliminary data.</text>
</comment>
<feature type="domain" description="CsbD-like" evidence="3">
    <location>
        <begin position="10"/>
        <end position="60"/>
    </location>
</feature>
<keyword evidence="5" id="KW-1185">Reference proteome</keyword>
<evidence type="ECO:0000313" key="4">
    <source>
        <dbReference type="EMBL" id="TSJ65840.1"/>
    </source>
</evidence>
<feature type="region of interest" description="Disordered" evidence="2">
    <location>
        <begin position="1"/>
        <end position="64"/>
    </location>
</feature>
<dbReference type="EMBL" id="VMHE01000007">
    <property type="protein sequence ID" value="TSJ65840.1"/>
    <property type="molecule type" value="Genomic_DNA"/>
</dbReference>
<dbReference type="InterPro" id="IPR036629">
    <property type="entry name" value="YjbJ_sf"/>
</dbReference>
<dbReference type="RefSeq" id="WP_144088405.1">
    <property type="nucleotide sequence ID" value="NZ_VMHE01000007.1"/>
</dbReference>
<evidence type="ECO:0000313" key="5">
    <source>
        <dbReference type="Proteomes" id="UP000316425"/>
    </source>
</evidence>
<evidence type="ECO:0000259" key="3">
    <source>
        <dbReference type="Pfam" id="PF05532"/>
    </source>
</evidence>
<dbReference type="Pfam" id="PF05532">
    <property type="entry name" value="CsbD"/>
    <property type="match status" value="1"/>
</dbReference>
<organism evidence="4 5">
    <name type="scientific">Allobacillus salarius</name>
    <dbReference type="NCBI Taxonomy" id="1955272"/>
    <lineage>
        <taxon>Bacteria</taxon>
        <taxon>Bacillati</taxon>
        <taxon>Bacillota</taxon>
        <taxon>Bacilli</taxon>
        <taxon>Bacillales</taxon>
        <taxon>Bacillaceae</taxon>
        <taxon>Allobacillus</taxon>
    </lineage>
</organism>
<name>A0A556PN63_9BACI</name>